<gene>
    <name evidence="1" type="ORF">CAP51_05755</name>
</gene>
<keyword evidence="2" id="KW-1185">Reference proteome</keyword>
<dbReference type="OrthoDB" id="9813050at2"/>
<sequence>MSNQKIIDAVTIVISPARISTYENATGGKKPNNLEALNLYAWNADISGALLIPLHVCEVTIRYAVSRAIENIYGDRWPWSSGFERSLPNPTRGFSSKKDLINARLNQRTTGKVIPELKFAFWQSIFTSRHDQRFWNPYLTDLFHNMNTSVSIQDRRKVIYDELEQIRRLRNRIAHHEPIFTRNLSDDYQKILSLVSYHCTTITTWLDEHQRATEIIAKKP</sequence>
<dbReference type="EMBL" id="NEXX01000001">
    <property type="protein sequence ID" value="OUY09097.1"/>
    <property type="molecule type" value="Genomic_DNA"/>
</dbReference>
<dbReference type="Proteomes" id="UP000196536">
    <property type="component" value="Unassembled WGS sequence"/>
</dbReference>
<dbReference type="RefSeq" id="WP_087619754.1">
    <property type="nucleotide sequence ID" value="NZ_NEXX01000001.1"/>
</dbReference>
<accession>A0A1Z9Z3T9</accession>
<reference evidence="1 2" key="1">
    <citation type="submission" date="2017-05" db="EMBL/GenBank/DDBJ databases">
        <title>Acinetobacter populi ANC 5415 (= PBJ7), whole genome shotgun sequencing project.</title>
        <authorList>
            <person name="Nemec A."/>
            <person name="Radolfova-Krizova L."/>
        </authorList>
    </citation>
    <scope>NUCLEOTIDE SEQUENCE [LARGE SCALE GENOMIC DNA]</scope>
    <source>
        <strain evidence="1 2">PBJ7</strain>
    </source>
</reference>
<proteinExistence type="predicted"/>
<organism evidence="1 2">
    <name type="scientific">Acinetobacter populi</name>
    <dbReference type="NCBI Taxonomy" id="1582270"/>
    <lineage>
        <taxon>Bacteria</taxon>
        <taxon>Pseudomonadati</taxon>
        <taxon>Pseudomonadota</taxon>
        <taxon>Gammaproteobacteria</taxon>
        <taxon>Moraxellales</taxon>
        <taxon>Moraxellaceae</taxon>
        <taxon>Acinetobacter</taxon>
    </lineage>
</organism>
<name>A0A1Z9Z3T9_9GAMM</name>
<comment type="caution">
    <text evidence="1">The sequence shown here is derived from an EMBL/GenBank/DDBJ whole genome shotgun (WGS) entry which is preliminary data.</text>
</comment>
<evidence type="ECO:0000313" key="1">
    <source>
        <dbReference type="EMBL" id="OUY09097.1"/>
    </source>
</evidence>
<dbReference type="AlphaFoldDB" id="A0A1Z9Z3T9"/>
<protein>
    <recommendedName>
        <fullName evidence="3">Abi-like protein</fullName>
    </recommendedName>
</protein>
<evidence type="ECO:0008006" key="3">
    <source>
        <dbReference type="Google" id="ProtNLM"/>
    </source>
</evidence>
<evidence type="ECO:0000313" key="2">
    <source>
        <dbReference type="Proteomes" id="UP000196536"/>
    </source>
</evidence>